<evidence type="ECO:0000313" key="2">
    <source>
        <dbReference type="Proteomes" id="UP001054945"/>
    </source>
</evidence>
<dbReference type="Proteomes" id="UP001054945">
    <property type="component" value="Unassembled WGS sequence"/>
</dbReference>
<accession>A0AAV4WMT4</accession>
<keyword evidence="2" id="KW-1185">Reference proteome</keyword>
<evidence type="ECO:0000313" key="1">
    <source>
        <dbReference type="EMBL" id="GIY83266.1"/>
    </source>
</evidence>
<name>A0AAV4WMT4_CAEEX</name>
<sequence length="75" mass="8262">MIPQTIIRIIWGVIATLPGPGWFEFCNAPANTAPNISHIGSPYKYAESMPTVQEWFCDNGMQHPMMQAGTVVVTP</sequence>
<dbReference type="AlphaFoldDB" id="A0AAV4WMT4"/>
<gene>
    <name evidence="1" type="ORF">CEXT_563071</name>
</gene>
<dbReference type="EMBL" id="BPLR01016360">
    <property type="protein sequence ID" value="GIY83266.1"/>
    <property type="molecule type" value="Genomic_DNA"/>
</dbReference>
<proteinExistence type="predicted"/>
<reference evidence="1 2" key="1">
    <citation type="submission" date="2021-06" db="EMBL/GenBank/DDBJ databases">
        <title>Caerostris extrusa draft genome.</title>
        <authorList>
            <person name="Kono N."/>
            <person name="Arakawa K."/>
        </authorList>
    </citation>
    <scope>NUCLEOTIDE SEQUENCE [LARGE SCALE GENOMIC DNA]</scope>
</reference>
<protein>
    <submittedName>
        <fullName evidence="1">Uncharacterized protein</fullName>
    </submittedName>
</protein>
<organism evidence="1 2">
    <name type="scientific">Caerostris extrusa</name>
    <name type="common">Bark spider</name>
    <name type="synonym">Caerostris bankana</name>
    <dbReference type="NCBI Taxonomy" id="172846"/>
    <lineage>
        <taxon>Eukaryota</taxon>
        <taxon>Metazoa</taxon>
        <taxon>Ecdysozoa</taxon>
        <taxon>Arthropoda</taxon>
        <taxon>Chelicerata</taxon>
        <taxon>Arachnida</taxon>
        <taxon>Araneae</taxon>
        <taxon>Araneomorphae</taxon>
        <taxon>Entelegynae</taxon>
        <taxon>Araneoidea</taxon>
        <taxon>Araneidae</taxon>
        <taxon>Caerostris</taxon>
    </lineage>
</organism>
<comment type="caution">
    <text evidence="1">The sequence shown here is derived from an EMBL/GenBank/DDBJ whole genome shotgun (WGS) entry which is preliminary data.</text>
</comment>